<dbReference type="PANTHER" id="PTHR31182:SF15">
    <property type="entry name" value="F26K24.5 PROTEIN"/>
    <property type="match status" value="1"/>
</dbReference>
<gene>
    <name evidence="2" type="ORF">K2173_004021</name>
</gene>
<dbReference type="PROSITE" id="PS51840">
    <property type="entry name" value="C2_NT"/>
    <property type="match status" value="1"/>
</dbReference>
<dbReference type="EMBL" id="JAIWQS010000010">
    <property type="protein sequence ID" value="KAJ8752385.1"/>
    <property type="molecule type" value="Genomic_DNA"/>
</dbReference>
<comment type="caution">
    <text evidence="2">The sequence shown here is derived from an EMBL/GenBank/DDBJ whole genome shotgun (WGS) entry which is preliminary data.</text>
</comment>
<accession>A0AAV8SKG0</accession>
<protein>
    <recommendedName>
        <fullName evidence="1">C2 NT-type domain-containing protein</fullName>
    </recommendedName>
</protein>
<feature type="domain" description="C2 NT-type" evidence="1">
    <location>
        <begin position="9"/>
        <end position="129"/>
    </location>
</feature>
<evidence type="ECO:0000313" key="2">
    <source>
        <dbReference type="EMBL" id="KAJ8752385.1"/>
    </source>
</evidence>
<evidence type="ECO:0000313" key="3">
    <source>
        <dbReference type="Proteomes" id="UP001159364"/>
    </source>
</evidence>
<proteinExistence type="predicted"/>
<keyword evidence="3" id="KW-1185">Reference proteome</keyword>
<name>A0AAV8SKG0_9ROSI</name>
<organism evidence="2 3">
    <name type="scientific">Erythroxylum novogranatense</name>
    <dbReference type="NCBI Taxonomy" id="1862640"/>
    <lineage>
        <taxon>Eukaryota</taxon>
        <taxon>Viridiplantae</taxon>
        <taxon>Streptophyta</taxon>
        <taxon>Embryophyta</taxon>
        <taxon>Tracheophyta</taxon>
        <taxon>Spermatophyta</taxon>
        <taxon>Magnoliopsida</taxon>
        <taxon>eudicotyledons</taxon>
        <taxon>Gunneridae</taxon>
        <taxon>Pentapetalae</taxon>
        <taxon>rosids</taxon>
        <taxon>fabids</taxon>
        <taxon>Malpighiales</taxon>
        <taxon>Erythroxylaceae</taxon>
        <taxon>Erythroxylum</taxon>
    </lineage>
</organism>
<dbReference type="InterPro" id="IPR019448">
    <property type="entry name" value="NT-C2"/>
</dbReference>
<evidence type="ECO:0000259" key="1">
    <source>
        <dbReference type="PROSITE" id="PS51840"/>
    </source>
</evidence>
<dbReference type="Proteomes" id="UP001159364">
    <property type="component" value="Linkage Group LG10"/>
</dbReference>
<sequence length="129" mass="14996">MVVKMMSWRPWPPLVSKNYEVKLVVRQMEGWGLVAGPENKCSEKLTVEVRWKGQKLAFNPLRRKVKRNFTKEVEVCVEGKCVVDWNDEEFQSLCTLSAYKDNLFLPWEVAFCVFNGVKQGPKNKVIEPC</sequence>
<reference evidence="2 3" key="1">
    <citation type="submission" date="2021-09" db="EMBL/GenBank/DDBJ databases">
        <title>Genomic insights and catalytic innovation underlie evolution of tropane alkaloids biosynthesis.</title>
        <authorList>
            <person name="Wang Y.-J."/>
            <person name="Tian T."/>
            <person name="Huang J.-P."/>
            <person name="Huang S.-X."/>
        </authorList>
    </citation>
    <scope>NUCLEOTIDE SEQUENCE [LARGE SCALE GENOMIC DNA]</scope>
    <source>
        <strain evidence="2">KIB-2018</strain>
        <tissue evidence="2">Leaf</tissue>
    </source>
</reference>
<dbReference type="PANTHER" id="PTHR31182">
    <property type="entry name" value="C2 NT-TYPE DOMAIN-CONTAINING PROTEIN"/>
    <property type="match status" value="1"/>
</dbReference>
<dbReference type="AlphaFoldDB" id="A0AAV8SKG0"/>